<feature type="domain" description="Glycosyl transferase family 3 N-terminal" evidence="11">
    <location>
        <begin position="12"/>
        <end position="74"/>
    </location>
</feature>
<dbReference type="VEuPathDB" id="FungiDB:BON22_4337"/>
<dbReference type="InterPro" id="IPR036320">
    <property type="entry name" value="Glycosyl_Trfase_fam3_N_dom_sf"/>
</dbReference>
<dbReference type="SUPFAM" id="SSF52418">
    <property type="entry name" value="Nucleoside phosphorylase/phosphoribosyltransferase catalytic domain"/>
    <property type="match status" value="1"/>
</dbReference>
<evidence type="ECO:0000256" key="8">
    <source>
        <dbReference type="ARBA" id="ARBA00061500"/>
    </source>
</evidence>
<evidence type="ECO:0000256" key="4">
    <source>
        <dbReference type="ARBA" id="ARBA00022676"/>
    </source>
</evidence>
<dbReference type="SUPFAM" id="SSF47648">
    <property type="entry name" value="Nucleoside phosphorylase/phosphoribosyltransferase N-terminal domain"/>
    <property type="match status" value="1"/>
</dbReference>
<accession>A0A061BIS8</accession>
<proteinExistence type="inferred from homology"/>
<evidence type="ECO:0000313" key="12">
    <source>
        <dbReference type="EMBL" id="CDR46886.1"/>
    </source>
</evidence>
<dbReference type="EMBL" id="LK052911">
    <property type="protein sequence ID" value="CDR46886.1"/>
    <property type="molecule type" value="Genomic_DNA"/>
</dbReference>
<evidence type="ECO:0000256" key="2">
    <source>
        <dbReference type="ARBA" id="ARBA00011948"/>
    </source>
</evidence>
<evidence type="ECO:0000256" key="1">
    <source>
        <dbReference type="ARBA" id="ARBA00004907"/>
    </source>
</evidence>
<reference evidence="12" key="1">
    <citation type="journal article" date="2014" name="Genome Announc.">
        <title>Genome sequence of the yeast Cyberlindnera fabianii (Hansenula fabianii).</title>
        <authorList>
            <person name="Freel K.C."/>
            <person name="Sarilar V."/>
            <person name="Neuveglise C."/>
            <person name="Devillers H."/>
            <person name="Friedrich A."/>
            <person name="Schacherer J."/>
        </authorList>
    </citation>
    <scope>NUCLEOTIDE SEQUENCE</scope>
    <source>
        <strain evidence="12">YJS4271</strain>
    </source>
</reference>
<dbReference type="InterPro" id="IPR005940">
    <property type="entry name" value="Anthranilate_Pribosyl_Tfrase"/>
</dbReference>
<evidence type="ECO:0000256" key="7">
    <source>
        <dbReference type="ARBA" id="ARBA00023141"/>
    </source>
</evidence>
<dbReference type="Pfam" id="PF02885">
    <property type="entry name" value="Glycos_trans_3N"/>
    <property type="match status" value="1"/>
</dbReference>
<dbReference type="GO" id="GO:0004048">
    <property type="term" value="F:anthranilate phosphoribosyltransferase activity"/>
    <property type="evidence" value="ECO:0007669"/>
    <property type="project" value="UniProtKB-EC"/>
</dbReference>
<dbReference type="InterPro" id="IPR035902">
    <property type="entry name" value="Nuc_phospho_transferase"/>
</dbReference>
<reference evidence="14" key="2">
    <citation type="journal article" date="2017" name="Genome Announc.">
        <title>Genome sequences of Cyberlindnera fabianii 65, Pichia kudriavzevii 129, and Saccharomyces cerevisiae 131 isolated from fermented masau fruits in Zimbabwe.</title>
        <authorList>
            <person name="van Rijswijck I.M.H."/>
            <person name="Derks M.F.L."/>
            <person name="Abee T."/>
            <person name="de Ridder D."/>
            <person name="Smid E.J."/>
        </authorList>
    </citation>
    <scope>NUCLEOTIDE SEQUENCE [LARGE SCALE GENOMIC DNA]</scope>
    <source>
        <strain evidence="14">65</strain>
    </source>
</reference>
<dbReference type="EMBL" id="MPUK01000009">
    <property type="protein sequence ID" value="ONH65823.1"/>
    <property type="molecule type" value="Genomic_DNA"/>
</dbReference>
<dbReference type="Gene3D" id="1.20.970.10">
    <property type="entry name" value="Transferase, Pyrimidine Nucleoside Phosphorylase, Chain C"/>
    <property type="match status" value="1"/>
</dbReference>
<dbReference type="HAMAP" id="MF_00211">
    <property type="entry name" value="TrpD"/>
    <property type="match status" value="1"/>
</dbReference>
<reference evidence="13" key="3">
    <citation type="submission" date="2017-01" db="EMBL/GenBank/DDBJ databases">
        <authorList>
            <person name="Mah S.A."/>
            <person name="Swanson W.J."/>
            <person name="Moy G.W."/>
            <person name="Vacquier V.D."/>
        </authorList>
    </citation>
    <scope>NUCLEOTIDE SEQUENCE [LARGE SCALE GENOMIC DNA]</scope>
    <source>
        <strain evidence="13">65</strain>
    </source>
</reference>
<sequence length="360" mass="37870">MSTDKKSVLSPFIKALMMDPPNLKPSDLQFVIKLIVQGVATDIQVASFLTALRVRGLDHHPDFIAAAATAVMEFSEIIDEIAVDAEGYVDVVGTGGDGQDTFNVSTSAAIVAAGMGVKVCKHGGKASTSTSGSGDLLGSLGVDLSKITATTAPTILSQSGFCFLFAPNFHPAMKKVAPIRSAIGIPTIFNILGPLLNPAPIRARIIGVNSESLGQTFAEALLLLDNARGRTAKSMIVWGKVGLDEISPIGSTRCWLADPITREITTFDLSPNDFGIKEHPLKDVASGTPQENANLLMKILHGQYDEGHPIFDYIVLNAAALAVVSGAAVDWKEGKSVAIDSIKSGNALRALQELQALAPI</sequence>
<dbReference type="FunFam" id="3.40.1030.10:FF:000002">
    <property type="entry name" value="Anthranilate phosphoribosyltransferase"/>
    <property type="match status" value="1"/>
</dbReference>
<dbReference type="OMA" id="IRTFFNM"/>
<dbReference type="Proteomes" id="UP000189513">
    <property type="component" value="Unassembled WGS sequence"/>
</dbReference>
<dbReference type="AlphaFoldDB" id="A0A061BIS8"/>
<name>A0A061BIS8_CYBFA</name>
<evidence type="ECO:0000259" key="11">
    <source>
        <dbReference type="Pfam" id="PF02885"/>
    </source>
</evidence>
<evidence type="ECO:0000256" key="9">
    <source>
        <dbReference type="ARBA" id="ARBA00071401"/>
    </source>
</evidence>
<evidence type="ECO:0000256" key="5">
    <source>
        <dbReference type="ARBA" id="ARBA00022679"/>
    </source>
</evidence>
<keyword evidence="7" id="KW-0057">Aromatic amino acid biosynthesis</keyword>
<dbReference type="GO" id="GO:0005829">
    <property type="term" value="C:cytosol"/>
    <property type="evidence" value="ECO:0007669"/>
    <property type="project" value="TreeGrafter"/>
</dbReference>
<dbReference type="EC" id="2.4.2.18" evidence="2"/>
<dbReference type="Pfam" id="PF00591">
    <property type="entry name" value="Glycos_transf_3"/>
    <property type="match status" value="1"/>
</dbReference>
<evidence type="ECO:0000313" key="14">
    <source>
        <dbReference type="Proteomes" id="UP000189513"/>
    </source>
</evidence>
<dbReference type="PANTHER" id="PTHR43285">
    <property type="entry name" value="ANTHRANILATE PHOSPHORIBOSYLTRANSFERASE"/>
    <property type="match status" value="1"/>
</dbReference>
<gene>
    <name evidence="13" type="ORF">BON22_4337</name>
    <name evidence="12" type="ORF">CYFA0S_26e01178g</name>
</gene>
<dbReference type="NCBIfam" id="TIGR01245">
    <property type="entry name" value="trpD"/>
    <property type="match status" value="1"/>
</dbReference>
<keyword evidence="5 13" id="KW-0808">Transferase</keyword>
<dbReference type="OrthoDB" id="427800at2759"/>
<comment type="pathway">
    <text evidence="1">Amino-acid biosynthesis; L-tryptophan biosynthesis; L-tryptophan from chorismate: step 2/5.</text>
</comment>
<protein>
    <recommendedName>
        <fullName evidence="9">Anthranilate phosphoribosyltransferase</fullName>
        <ecNumber evidence="2">2.4.2.18</ecNumber>
    </recommendedName>
</protein>
<dbReference type="GO" id="GO:0000162">
    <property type="term" value="P:L-tryptophan biosynthetic process"/>
    <property type="evidence" value="ECO:0007669"/>
    <property type="project" value="UniProtKB-KW"/>
</dbReference>
<dbReference type="Gene3D" id="3.40.1030.10">
    <property type="entry name" value="Nucleoside phosphorylase/phosphoribosyltransferase catalytic domain"/>
    <property type="match status" value="1"/>
</dbReference>
<keyword evidence="3" id="KW-0028">Amino-acid biosynthesis</keyword>
<keyword evidence="6" id="KW-0822">Tryptophan biosynthesis</keyword>
<evidence type="ECO:0000256" key="3">
    <source>
        <dbReference type="ARBA" id="ARBA00022605"/>
    </source>
</evidence>
<keyword evidence="14" id="KW-1185">Reference proteome</keyword>
<dbReference type="InterPro" id="IPR017459">
    <property type="entry name" value="Glycosyl_Trfase_fam3_N_dom"/>
</dbReference>
<dbReference type="STRING" id="36022.A0A061BIS8"/>
<dbReference type="PANTHER" id="PTHR43285:SF2">
    <property type="entry name" value="ANTHRANILATE PHOSPHORIBOSYLTRANSFERASE"/>
    <property type="match status" value="1"/>
</dbReference>
<evidence type="ECO:0000256" key="6">
    <source>
        <dbReference type="ARBA" id="ARBA00022822"/>
    </source>
</evidence>
<evidence type="ECO:0000313" key="13">
    <source>
        <dbReference type="EMBL" id="ONH65823.1"/>
    </source>
</evidence>
<keyword evidence="4 13" id="KW-0328">Glycosyltransferase</keyword>
<dbReference type="InterPro" id="IPR000312">
    <property type="entry name" value="Glycosyl_Trfase_fam3"/>
</dbReference>
<organism evidence="12">
    <name type="scientific">Cyberlindnera fabianii</name>
    <name type="common">Yeast</name>
    <name type="synonym">Hansenula fabianii</name>
    <dbReference type="NCBI Taxonomy" id="36022"/>
    <lineage>
        <taxon>Eukaryota</taxon>
        <taxon>Fungi</taxon>
        <taxon>Dikarya</taxon>
        <taxon>Ascomycota</taxon>
        <taxon>Saccharomycotina</taxon>
        <taxon>Saccharomycetes</taxon>
        <taxon>Phaffomycetales</taxon>
        <taxon>Phaffomycetaceae</taxon>
        <taxon>Cyberlindnera</taxon>
    </lineage>
</organism>
<evidence type="ECO:0000259" key="10">
    <source>
        <dbReference type="Pfam" id="PF00591"/>
    </source>
</evidence>
<feature type="domain" description="Glycosyl transferase family 3" evidence="10">
    <location>
        <begin position="88"/>
        <end position="348"/>
    </location>
</feature>
<comment type="similarity">
    <text evidence="8">Belongs to the anthranilate phosphoribosyltransferase family.</text>
</comment>